<comment type="caution">
    <text evidence="2">The sequence shown here is derived from an EMBL/GenBank/DDBJ whole genome shotgun (WGS) entry which is preliminary data.</text>
</comment>
<evidence type="ECO:0000313" key="3">
    <source>
        <dbReference type="Proteomes" id="UP000601027"/>
    </source>
</evidence>
<feature type="region of interest" description="Disordered" evidence="1">
    <location>
        <begin position="62"/>
        <end position="108"/>
    </location>
</feature>
<dbReference type="Proteomes" id="UP000601027">
    <property type="component" value="Unassembled WGS sequence"/>
</dbReference>
<proteinExistence type="predicted"/>
<evidence type="ECO:0000313" key="2">
    <source>
        <dbReference type="EMBL" id="MBM0233364.1"/>
    </source>
</evidence>
<feature type="compositionally biased region" description="Pro residues" evidence="1">
    <location>
        <begin position="80"/>
        <end position="90"/>
    </location>
</feature>
<accession>A0ABS1XW46</accession>
<keyword evidence="3" id="KW-1185">Reference proteome</keyword>
<name>A0ABS1XW46_9ACTN</name>
<organism evidence="2 3">
    <name type="scientific">Micromonospora parastrephiae</name>
    <dbReference type="NCBI Taxonomy" id="2806101"/>
    <lineage>
        <taxon>Bacteria</taxon>
        <taxon>Bacillati</taxon>
        <taxon>Actinomycetota</taxon>
        <taxon>Actinomycetes</taxon>
        <taxon>Micromonosporales</taxon>
        <taxon>Micromonosporaceae</taxon>
        <taxon>Micromonospora</taxon>
    </lineage>
</organism>
<gene>
    <name evidence="2" type="ORF">JNW91_16780</name>
</gene>
<protein>
    <submittedName>
        <fullName evidence="2">Uncharacterized protein</fullName>
    </submittedName>
</protein>
<evidence type="ECO:0000256" key="1">
    <source>
        <dbReference type="SAM" id="MobiDB-lite"/>
    </source>
</evidence>
<reference evidence="2 3" key="1">
    <citation type="submission" date="2021-01" db="EMBL/GenBank/DDBJ databases">
        <title>Draft genome sequence of Micromonospora sp. strain STR1_7.</title>
        <authorList>
            <person name="Karlyshev A."/>
            <person name="Jawad R."/>
        </authorList>
    </citation>
    <scope>NUCLEOTIDE SEQUENCE [LARGE SCALE GENOMIC DNA]</scope>
    <source>
        <strain evidence="2 3">STR1-7</strain>
    </source>
</reference>
<dbReference type="EMBL" id="JAEVHM010000076">
    <property type="protein sequence ID" value="MBM0233364.1"/>
    <property type="molecule type" value="Genomic_DNA"/>
</dbReference>
<sequence length="108" mass="10911">MLLDPADAAVAAWAIRDAIRALRVAGRPVPGRLTALAGTLTAAAVATANGVRPDWATRAASTADLTADEGVTVSEAGPRSPAPSLPPLSLPPTAFALTGLRGQHPRQT</sequence>